<dbReference type="PROSITE" id="PS51405">
    <property type="entry name" value="HEME_HALOPEROXIDASE"/>
    <property type="match status" value="1"/>
</dbReference>
<keyword evidence="3" id="KW-0349">Heme</keyword>
<dbReference type="SUPFAM" id="SSF47571">
    <property type="entry name" value="Cloroperoxidase"/>
    <property type="match status" value="1"/>
</dbReference>
<evidence type="ECO:0000256" key="1">
    <source>
        <dbReference type="ARBA" id="ARBA00001970"/>
    </source>
</evidence>
<dbReference type="GO" id="GO:0046872">
    <property type="term" value="F:metal ion binding"/>
    <property type="evidence" value="ECO:0007669"/>
    <property type="project" value="UniProtKB-KW"/>
</dbReference>
<dbReference type="InterPro" id="IPR000028">
    <property type="entry name" value="Chloroperoxidase"/>
</dbReference>
<name>A0A139H6Y0_9PEZI</name>
<protein>
    <recommendedName>
        <fullName evidence="9">Heme haloperoxidase family profile domain-containing protein</fullName>
    </recommendedName>
</protein>
<keyword evidence="6" id="KW-0408">Iron</keyword>
<feature type="signal peptide" evidence="8">
    <location>
        <begin position="1"/>
        <end position="17"/>
    </location>
</feature>
<dbReference type="EMBL" id="LFZN01000119">
    <property type="protein sequence ID" value="KXS98235.1"/>
    <property type="molecule type" value="Genomic_DNA"/>
</dbReference>
<evidence type="ECO:0000256" key="4">
    <source>
        <dbReference type="ARBA" id="ARBA00022723"/>
    </source>
</evidence>
<feature type="chain" id="PRO_5007806494" description="Heme haloperoxidase family profile domain-containing protein" evidence="8">
    <location>
        <begin position="18"/>
        <end position="421"/>
    </location>
</feature>
<evidence type="ECO:0000313" key="11">
    <source>
        <dbReference type="Proteomes" id="UP000070133"/>
    </source>
</evidence>
<evidence type="ECO:0000256" key="3">
    <source>
        <dbReference type="ARBA" id="ARBA00022617"/>
    </source>
</evidence>
<dbReference type="OrthoDB" id="3629830at2759"/>
<keyword evidence="2" id="KW-0575">Peroxidase</keyword>
<dbReference type="Proteomes" id="UP000070133">
    <property type="component" value="Unassembled WGS sequence"/>
</dbReference>
<keyword evidence="11" id="KW-1185">Reference proteome</keyword>
<dbReference type="PANTHER" id="PTHR33577">
    <property type="entry name" value="STERIGMATOCYSTIN BIOSYNTHESIS PEROXIDASE STCC-RELATED"/>
    <property type="match status" value="1"/>
</dbReference>
<accession>A0A139H6Y0</accession>
<comment type="cofactor">
    <cofactor evidence="1">
        <name>heme b</name>
        <dbReference type="ChEBI" id="CHEBI:60344"/>
    </cofactor>
</comment>
<evidence type="ECO:0000256" key="7">
    <source>
        <dbReference type="ARBA" id="ARBA00025795"/>
    </source>
</evidence>
<evidence type="ECO:0000256" key="2">
    <source>
        <dbReference type="ARBA" id="ARBA00022559"/>
    </source>
</evidence>
<evidence type="ECO:0000256" key="8">
    <source>
        <dbReference type="SAM" id="SignalP"/>
    </source>
</evidence>
<evidence type="ECO:0000256" key="5">
    <source>
        <dbReference type="ARBA" id="ARBA00023002"/>
    </source>
</evidence>
<dbReference type="GO" id="GO:0004601">
    <property type="term" value="F:peroxidase activity"/>
    <property type="evidence" value="ECO:0007669"/>
    <property type="project" value="UniProtKB-KW"/>
</dbReference>
<dbReference type="InterPro" id="IPR036851">
    <property type="entry name" value="Chloroperoxidase-like_sf"/>
</dbReference>
<dbReference type="PANTHER" id="PTHR33577:SF1">
    <property type="entry name" value="HEME HALOPEROXIDASE FAMILY PROFILE DOMAIN-CONTAINING PROTEIN"/>
    <property type="match status" value="1"/>
</dbReference>
<keyword evidence="5" id="KW-0560">Oxidoreductase</keyword>
<comment type="caution">
    <text evidence="10">The sequence shown here is derived from an EMBL/GenBank/DDBJ whole genome shotgun (WGS) entry which is preliminary data.</text>
</comment>
<reference evidence="10 11" key="1">
    <citation type="submission" date="2015-07" db="EMBL/GenBank/DDBJ databases">
        <title>Comparative genomics of the Sigatoka disease complex on banana suggests a link between parallel evolutionary changes in Pseudocercospora fijiensis and Pseudocercospora eumusae and increased virulence on the banana host.</title>
        <authorList>
            <person name="Chang T.-C."/>
            <person name="Salvucci A."/>
            <person name="Crous P.W."/>
            <person name="Stergiopoulos I."/>
        </authorList>
    </citation>
    <scope>NUCLEOTIDE SEQUENCE [LARGE SCALE GENOMIC DNA]</scope>
    <source>
        <strain evidence="10 11">CBS 114824</strain>
    </source>
</reference>
<keyword evidence="4" id="KW-0479">Metal-binding</keyword>
<comment type="similarity">
    <text evidence="7">Belongs to the chloroperoxidase family.</text>
</comment>
<sequence>MMKAIALFTCAFTAVNAFPFVLDHLDAGIQKRDYAQSGCSTSALCNKYIAVSDAEASIPASDNAATRLSKSRDNCGFLHKGQCTTFDAASQRVSTTGQHAYQSPGPNDIRGPCPVTQQWSIGGPLPANLLSGALGRPTGISYSHNNYEGDTSIGRCDAYINGGDAHSLSITRFATAYASGAGSPTGNPKNMRYTLDTMSRLAAKNTIRSISTNPYYFAPLFSTTLVAPAAYNFVINFMSNHSSAVPGGYLDGAQFKTFFGVSGHYPNFVWKKGQERIPDNWYKRPVAAPYNAVDVFGDLIPEFAAYPATFRFGGNTNGVNTYAGVDIANLTGGAYNAQTLFQGNNFGCFFLQTEQQAIPLQLQGGVNDAATATALVLKYLKPLSAKLGCPALSKYDDSVFQKYTGKSYAPTANPSGYRANC</sequence>
<gene>
    <name evidence="10" type="ORF">AC578_270</name>
</gene>
<feature type="domain" description="Heme haloperoxidase family profile" evidence="9">
    <location>
        <begin position="97"/>
        <end position="297"/>
    </location>
</feature>
<organism evidence="10 11">
    <name type="scientific">Pseudocercospora eumusae</name>
    <dbReference type="NCBI Taxonomy" id="321146"/>
    <lineage>
        <taxon>Eukaryota</taxon>
        <taxon>Fungi</taxon>
        <taxon>Dikarya</taxon>
        <taxon>Ascomycota</taxon>
        <taxon>Pezizomycotina</taxon>
        <taxon>Dothideomycetes</taxon>
        <taxon>Dothideomycetidae</taxon>
        <taxon>Mycosphaerellales</taxon>
        <taxon>Mycosphaerellaceae</taxon>
        <taxon>Pseudocercospora</taxon>
    </lineage>
</organism>
<evidence type="ECO:0000256" key="6">
    <source>
        <dbReference type="ARBA" id="ARBA00023004"/>
    </source>
</evidence>
<evidence type="ECO:0000259" key="9">
    <source>
        <dbReference type="PROSITE" id="PS51405"/>
    </source>
</evidence>
<dbReference type="Pfam" id="PF01328">
    <property type="entry name" value="Peroxidase_2"/>
    <property type="match status" value="1"/>
</dbReference>
<dbReference type="AlphaFoldDB" id="A0A139H6Y0"/>
<evidence type="ECO:0000313" key="10">
    <source>
        <dbReference type="EMBL" id="KXS98235.1"/>
    </source>
</evidence>
<dbReference type="Gene3D" id="1.10.489.10">
    <property type="entry name" value="Chloroperoxidase-like"/>
    <property type="match status" value="2"/>
</dbReference>
<proteinExistence type="inferred from homology"/>
<keyword evidence="8" id="KW-0732">Signal</keyword>